<dbReference type="EMBL" id="BSDT01000001">
    <property type="protein sequence ID" value="GLI43002.1"/>
    <property type="molecule type" value="Genomic_DNA"/>
</dbReference>
<evidence type="ECO:0000256" key="5">
    <source>
        <dbReference type="ARBA" id="ARBA00023186"/>
    </source>
</evidence>
<gene>
    <name evidence="9" type="ORF">GALLR39Z86_28520</name>
</gene>
<feature type="transmembrane region" description="Helical" evidence="8">
    <location>
        <begin position="436"/>
        <end position="455"/>
    </location>
</feature>
<dbReference type="Pfam" id="PF00012">
    <property type="entry name" value="HSP70"/>
    <property type="match status" value="1"/>
</dbReference>
<name>A0A9W6LGH9_9ACTN</name>
<feature type="region of interest" description="Disordered" evidence="7">
    <location>
        <begin position="359"/>
        <end position="390"/>
    </location>
</feature>
<protein>
    <recommendedName>
        <fullName evidence="11">Hsp70 protein</fullName>
    </recommendedName>
</protein>
<evidence type="ECO:0000256" key="6">
    <source>
        <dbReference type="RuleBase" id="RU003322"/>
    </source>
</evidence>
<feature type="transmembrane region" description="Helical" evidence="8">
    <location>
        <begin position="403"/>
        <end position="424"/>
    </location>
</feature>
<sequence>MASLLSIDFGTSHTVAALRHASGNPESVLFDGSPLLPSAVFAEADGQLTVGRDARDAARRDPARFEPHPKRRVDDGTVLLGDLEFPVCDLFAAVLTKVRTECARILGNAPATVTLTHPAAWGPTRRLVLEDAAKAAGFATVSMLPEPVAAATYYVAALGHLVPVGAAVVVHDFGGGTFDASVVRRSETGFELLVVDGLDDLGGIDIDAAIIGHFEAHFSAEAVWRDLLAPTTPVQWRQWQHLYDEVRQAKERLSRHSSADLFVPGIDRELHLTRDELDALTRPLLARATRTVAAVIRSARLPESSVVGIFLVGGASRMPLVATMLHQETGRPPTMIDRMEQVVAHGALLTPPDARAADTWSARPRGDYRPALPPDQPMQRRQLTSPPAASAPLLAPKRERLPWVLWMFGAFLSLQAMPLTAGLYAEYYAGDEHLAYFLNTGRFLVLACIPLLWVRRPWAWQVLIAAQSVVIPLLVLVPVLQALGWFGLERVTTAPILEPPAAVAVLLLLTAFTATGLLLLSNHAPQRWFKRR</sequence>
<dbReference type="SUPFAM" id="SSF53067">
    <property type="entry name" value="Actin-like ATPase domain"/>
    <property type="match status" value="2"/>
</dbReference>
<evidence type="ECO:0000313" key="9">
    <source>
        <dbReference type="EMBL" id="GLI43002.1"/>
    </source>
</evidence>
<keyword evidence="3 6" id="KW-0067">ATP-binding</keyword>
<dbReference type="PRINTS" id="PR00301">
    <property type="entry name" value="HEATSHOCK70"/>
</dbReference>
<dbReference type="InterPro" id="IPR018181">
    <property type="entry name" value="Heat_shock_70_CS"/>
</dbReference>
<dbReference type="InterPro" id="IPR013126">
    <property type="entry name" value="Hsp_70_fam"/>
</dbReference>
<keyword evidence="10" id="KW-1185">Reference proteome</keyword>
<dbReference type="Gene3D" id="3.30.420.40">
    <property type="match status" value="2"/>
</dbReference>
<evidence type="ECO:0000256" key="8">
    <source>
        <dbReference type="SAM" id="Phobius"/>
    </source>
</evidence>
<evidence type="ECO:0008006" key="11">
    <source>
        <dbReference type="Google" id="ProtNLM"/>
    </source>
</evidence>
<feature type="transmembrane region" description="Helical" evidence="8">
    <location>
        <begin position="462"/>
        <end position="488"/>
    </location>
</feature>
<dbReference type="PROSITE" id="PS01036">
    <property type="entry name" value="HSP70_3"/>
    <property type="match status" value="1"/>
</dbReference>
<evidence type="ECO:0000256" key="1">
    <source>
        <dbReference type="ARBA" id="ARBA00007381"/>
    </source>
</evidence>
<keyword evidence="8" id="KW-1133">Transmembrane helix</keyword>
<feature type="transmembrane region" description="Helical" evidence="8">
    <location>
        <begin position="500"/>
        <end position="522"/>
    </location>
</feature>
<feature type="region of interest" description="Disordered" evidence="7">
    <location>
        <begin position="52"/>
        <end position="71"/>
    </location>
</feature>
<keyword evidence="2 6" id="KW-0547">Nucleotide-binding</keyword>
<evidence type="ECO:0000256" key="7">
    <source>
        <dbReference type="SAM" id="MobiDB-lite"/>
    </source>
</evidence>
<evidence type="ECO:0000256" key="2">
    <source>
        <dbReference type="ARBA" id="ARBA00022741"/>
    </source>
</evidence>
<dbReference type="Gene3D" id="3.90.640.10">
    <property type="entry name" value="Actin, Chain A, domain 4"/>
    <property type="match status" value="1"/>
</dbReference>
<keyword evidence="4" id="KW-0346">Stress response</keyword>
<keyword evidence="8" id="KW-0472">Membrane</keyword>
<proteinExistence type="inferred from homology"/>
<keyword evidence="8" id="KW-0812">Transmembrane</keyword>
<accession>A0A9W6LGH9</accession>
<comment type="similarity">
    <text evidence="1 6">Belongs to the heat shock protein 70 family.</text>
</comment>
<organism evidence="9 10">
    <name type="scientific">Glycomyces algeriensis</name>
    <dbReference type="NCBI Taxonomy" id="256037"/>
    <lineage>
        <taxon>Bacteria</taxon>
        <taxon>Bacillati</taxon>
        <taxon>Actinomycetota</taxon>
        <taxon>Actinomycetes</taxon>
        <taxon>Glycomycetales</taxon>
        <taxon>Glycomycetaceae</taxon>
        <taxon>Glycomyces</taxon>
    </lineage>
</organism>
<comment type="caution">
    <text evidence="9">The sequence shown here is derived from an EMBL/GenBank/DDBJ whole genome shotgun (WGS) entry which is preliminary data.</text>
</comment>
<dbReference type="InterPro" id="IPR043129">
    <property type="entry name" value="ATPase_NBD"/>
</dbReference>
<evidence type="ECO:0000256" key="4">
    <source>
        <dbReference type="ARBA" id="ARBA00023016"/>
    </source>
</evidence>
<dbReference type="AlphaFoldDB" id="A0A9W6LGH9"/>
<dbReference type="GO" id="GO:0140662">
    <property type="term" value="F:ATP-dependent protein folding chaperone"/>
    <property type="evidence" value="ECO:0007669"/>
    <property type="project" value="InterPro"/>
</dbReference>
<evidence type="ECO:0000313" key="10">
    <source>
        <dbReference type="Proteomes" id="UP001144313"/>
    </source>
</evidence>
<dbReference type="PANTHER" id="PTHR19375">
    <property type="entry name" value="HEAT SHOCK PROTEIN 70KDA"/>
    <property type="match status" value="1"/>
</dbReference>
<evidence type="ECO:0000256" key="3">
    <source>
        <dbReference type="ARBA" id="ARBA00022840"/>
    </source>
</evidence>
<reference evidence="9" key="1">
    <citation type="submission" date="2022-12" db="EMBL/GenBank/DDBJ databases">
        <title>Reference genome sequencing for broad-spectrum identification of bacterial and archaeal isolates by mass spectrometry.</title>
        <authorList>
            <person name="Sekiguchi Y."/>
            <person name="Tourlousse D.M."/>
        </authorList>
    </citation>
    <scope>NUCLEOTIDE SEQUENCE</scope>
    <source>
        <strain evidence="9">LLR39Z86</strain>
    </source>
</reference>
<dbReference type="Proteomes" id="UP001144313">
    <property type="component" value="Unassembled WGS sequence"/>
</dbReference>
<dbReference type="GO" id="GO:0005524">
    <property type="term" value="F:ATP binding"/>
    <property type="evidence" value="ECO:0007669"/>
    <property type="project" value="UniProtKB-KW"/>
</dbReference>
<keyword evidence="5" id="KW-0143">Chaperone</keyword>